<dbReference type="Gene3D" id="2.70.98.10">
    <property type="match status" value="1"/>
</dbReference>
<dbReference type="SMART" id="SM01038">
    <property type="entry name" value="Bgal_small_N"/>
    <property type="match status" value="1"/>
</dbReference>
<dbReference type="InterPro" id="IPR006103">
    <property type="entry name" value="Glyco_hydro_2_cat"/>
</dbReference>
<dbReference type="Gene3D" id="2.60.120.260">
    <property type="entry name" value="Galactose-binding domain-like"/>
    <property type="match status" value="1"/>
</dbReference>
<keyword evidence="5 10" id="KW-0378">Hydrolase</keyword>
<evidence type="ECO:0000256" key="7">
    <source>
        <dbReference type="ARBA" id="ARBA00032230"/>
    </source>
</evidence>
<dbReference type="RefSeq" id="WP_272178994.1">
    <property type="nucleotide sequence ID" value="NZ_JAQOSK010000029.1"/>
</dbReference>
<organism evidence="10 11">
    <name type="scientific">Streptomyces gilvifuscus</name>
    <dbReference type="NCBI Taxonomy" id="1550617"/>
    <lineage>
        <taxon>Bacteria</taxon>
        <taxon>Bacillati</taxon>
        <taxon>Actinomycetota</taxon>
        <taxon>Actinomycetes</taxon>
        <taxon>Kitasatosporales</taxon>
        <taxon>Streptomycetaceae</taxon>
        <taxon>Streptomyces</taxon>
    </lineage>
</organism>
<keyword evidence="11" id="KW-1185">Reference proteome</keyword>
<feature type="domain" description="Beta galactosidase small chain/" evidence="9">
    <location>
        <begin position="680"/>
        <end position="937"/>
    </location>
</feature>
<dbReference type="Proteomes" id="UP001221328">
    <property type="component" value="Unassembled WGS sequence"/>
</dbReference>
<dbReference type="InterPro" id="IPR006104">
    <property type="entry name" value="Glyco_hydro_2_N"/>
</dbReference>
<dbReference type="EMBL" id="JAQOSK010000029">
    <property type="protein sequence ID" value="MDC2961074.1"/>
    <property type="molecule type" value="Genomic_DNA"/>
</dbReference>
<dbReference type="InterPro" id="IPR011013">
    <property type="entry name" value="Gal_mutarotase_sf_dom"/>
</dbReference>
<dbReference type="Pfam" id="PF16353">
    <property type="entry name" value="LacZ_4"/>
    <property type="match status" value="1"/>
</dbReference>
<dbReference type="SUPFAM" id="SSF51445">
    <property type="entry name" value="(Trans)glycosidases"/>
    <property type="match status" value="1"/>
</dbReference>
<name>A0ABT5G8B2_9ACTN</name>
<dbReference type="Gene3D" id="2.60.40.10">
    <property type="entry name" value="Immunoglobulins"/>
    <property type="match status" value="2"/>
</dbReference>
<evidence type="ECO:0000313" key="10">
    <source>
        <dbReference type="EMBL" id="MDC2961074.1"/>
    </source>
</evidence>
<dbReference type="EC" id="3.2.1.23" evidence="3"/>
<dbReference type="Pfam" id="PF02929">
    <property type="entry name" value="Bgal_small_N"/>
    <property type="match status" value="1"/>
</dbReference>
<dbReference type="InterPro" id="IPR006101">
    <property type="entry name" value="Glyco_hydro_2"/>
</dbReference>
<evidence type="ECO:0000256" key="2">
    <source>
        <dbReference type="ARBA" id="ARBA00007401"/>
    </source>
</evidence>
<gene>
    <name evidence="10" type="ORF">PO587_42290</name>
</gene>
<evidence type="ECO:0000259" key="9">
    <source>
        <dbReference type="SMART" id="SM01038"/>
    </source>
</evidence>
<evidence type="ECO:0000313" key="11">
    <source>
        <dbReference type="Proteomes" id="UP001221328"/>
    </source>
</evidence>
<dbReference type="SUPFAM" id="SSF74650">
    <property type="entry name" value="Galactose mutarotase-like"/>
    <property type="match status" value="1"/>
</dbReference>
<dbReference type="PANTHER" id="PTHR46323">
    <property type="entry name" value="BETA-GALACTOSIDASE"/>
    <property type="match status" value="1"/>
</dbReference>
<dbReference type="GO" id="GO:0016787">
    <property type="term" value="F:hydrolase activity"/>
    <property type="evidence" value="ECO:0007669"/>
    <property type="project" value="UniProtKB-KW"/>
</dbReference>
<dbReference type="InterPro" id="IPR013783">
    <property type="entry name" value="Ig-like_fold"/>
</dbReference>
<dbReference type="InterPro" id="IPR004199">
    <property type="entry name" value="B-gal_small/dom_5"/>
</dbReference>
<dbReference type="PRINTS" id="PR00132">
    <property type="entry name" value="GLHYDRLASE2"/>
</dbReference>
<evidence type="ECO:0000256" key="8">
    <source>
        <dbReference type="SAM" id="MobiDB-lite"/>
    </source>
</evidence>
<dbReference type="PROSITE" id="PS00608">
    <property type="entry name" value="GLYCOSYL_HYDROL_F2_2"/>
    <property type="match status" value="1"/>
</dbReference>
<protein>
    <recommendedName>
        <fullName evidence="4">Beta-galactosidase</fullName>
        <ecNumber evidence="3">3.2.1.23</ecNumber>
    </recommendedName>
    <alternativeName>
        <fullName evidence="7">Lactase</fullName>
    </alternativeName>
</protein>
<comment type="similarity">
    <text evidence="2">Belongs to the glycosyl hydrolase 2 family.</text>
</comment>
<accession>A0ABT5G8B2</accession>
<dbReference type="SUPFAM" id="SSF49303">
    <property type="entry name" value="beta-Galactosidase/glucuronidase domain"/>
    <property type="match status" value="2"/>
</dbReference>
<dbReference type="PANTHER" id="PTHR46323:SF2">
    <property type="entry name" value="BETA-GALACTOSIDASE"/>
    <property type="match status" value="1"/>
</dbReference>
<dbReference type="PROSITE" id="PS00719">
    <property type="entry name" value="GLYCOSYL_HYDROL_F2_1"/>
    <property type="match status" value="1"/>
</dbReference>
<sequence length="942" mass="105354">MTDPLTTFSPGEGRRPPRAAFRSDAPRLVLDGAWRFRLSPSAAEAPTGIERPDFDDSGWDQLPVPAHWQLHGHGAPTYTNIAYPFPLDPPYVPDDNPTGDYRRAFELHEEWSDMGAAVLRFDGVDSCFTAWLNGQELGWSTGSRLPTEFDVTGIARPGRNVLAVRVHQWSPGSYLEDQDMWWLSGIFRSVTLLARPLEALDDFFVHADFDHTTGRGTLRVDTSAPARLTVEELGLRDVPAQGPYELAAVEPWTAETPRLYEGQLRAGGETIPVRFGFRTVAIEDGVLKVNGRPVLLRGVNRHEFHPDHGRVLDGDTMREDIVLMKRHNINAVRTSHYPPDSRFLELCDELGLWVMLECDLETHGFSLTGDWRGNPSDDPRWREAYLDRMRRTVERDKNHPSVVMWSLGNEAGDGCNLQAMAEWAKRRDPDRPLHYEHDWGSRYTDVYSRMYTPHEELDAIGRRAEEPLADPVADARRRGMPAVVVEYAHAMGNGPGGLGEYQRLFEKYERCMGGFVWEWIDHGLRQDGHFAYGGDFGEELHDGNFVCDGLVFPDRTPSPGLAEYKKVVEPVRITLAPDHIEVANLHDFRDLSHLVLNWRVEHEGETTGSGDLPLPAVPAGGPPARLPYPTADTTGTLTVSALLAKEEPWAPAGHEVAWAQRVPAPTSAHRPTRGARPDPTLFDPRTGRLARLGDLPVTGPRIDLWRAPIDNDRLGHDPVADTWRRFGLHRLHHRLLATGTEDDTFVVRTRVAPAGTDLGMDATYRWQESDEGLRLTAEIEPDEGWQDIPLPRLGLRLALPAWIDRVTWYGLGPGEAYPDSRRAARLGRHSSTVEGLQTPYVFPQENGSRADVRWAELTGPRGGLRVTGAPTYHLSARRWTSEDLDTARHTDELRPTDAVHVNIDLAQYGLGSAACGPRVLPNYRLTARPAALSVTLSEISGR</sequence>
<dbReference type="InterPro" id="IPR036156">
    <property type="entry name" value="Beta-gal/glucu_dom_sf"/>
</dbReference>
<dbReference type="SUPFAM" id="SSF49785">
    <property type="entry name" value="Galactose-binding domain-like"/>
    <property type="match status" value="1"/>
</dbReference>
<evidence type="ECO:0000256" key="6">
    <source>
        <dbReference type="ARBA" id="ARBA00023295"/>
    </source>
</evidence>
<dbReference type="Gene3D" id="3.20.20.80">
    <property type="entry name" value="Glycosidases"/>
    <property type="match status" value="1"/>
</dbReference>
<comment type="catalytic activity">
    <reaction evidence="1">
        <text>Hydrolysis of terminal non-reducing beta-D-galactose residues in beta-D-galactosides.</text>
        <dbReference type="EC" id="3.2.1.23"/>
    </reaction>
</comment>
<feature type="region of interest" description="Disordered" evidence="8">
    <location>
        <begin position="664"/>
        <end position="687"/>
    </location>
</feature>
<dbReference type="InterPro" id="IPR008979">
    <property type="entry name" value="Galactose-bd-like_sf"/>
</dbReference>
<dbReference type="Pfam" id="PF02836">
    <property type="entry name" value="Glyco_hydro_2_C"/>
    <property type="match status" value="1"/>
</dbReference>
<evidence type="ECO:0000256" key="3">
    <source>
        <dbReference type="ARBA" id="ARBA00012756"/>
    </source>
</evidence>
<dbReference type="InterPro" id="IPR023230">
    <property type="entry name" value="Glyco_hydro_2_CS"/>
</dbReference>
<keyword evidence="6" id="KW-0326">Glycosidase</keyword>
<evidence type="ECO:0000256" key="4">
    <source>
        <dbReference type="ARBA" id="ARBA00013303"/>
    </source>
</evidence>
<evidence type="ECO:0000256" key="5">
    <source>
        <dbReference type="ARBA" id="ARBA00022801"/>
    </source>
</evidence>
<dbReference type="InterPro" id="IPR023232">
    <property type="entry name" value="Glyco_hydro_2_AS"/>
</dbReference>
<dbReference type="Pfam" id="PF02837">
    <property type="entry name" value="Glyco_hydro_2_N"/>
    <property type="match status" value="1"/>
</dbReference>
<proteinExistence type="inferred from homology"/>
<dbReference type="InterPro" id="IPR014718">
    <property type="entry name" value="GH-type_carb-bd"/>
</dbReference>
<reference evidence="10 11" key="1">
    <citation type="journal article" date="2015" name="Int. J. Syst. Evol. Microbiol.">
        <title>Streptomyces gilvifuscus sp. nov., an actinomycete that produces antibacterial compounds isolated from soil.</title>
        <authorList>
            <person name="Nguyen T.M."/>
            <person name="Kim J."/>
        </authorList>
    </citation>
    <scope>NUCLEOTIDE SEQUENCE [LARGE SCALE GENOMIC DNA]</scope>
    <source>
        <strain evidence="10 11">T113</strain>
    </source>
</reference>
<dbReference type="InterPro" id="IPR050347">
    <property type="entry name" value="Bact_Beta-galactosidase"/>
</dbReference>
<feature type="region of interest" description="Disordered" evidence="8">
    <location>
        <begin position="1"/>
        <end position="20"/>
    </location>
</feature>
<comment type="caution">
    <text evidence="10">The sequence shown here is derived from an EMBL/GenBank/DDBJ whole genome shotgun (WGS) entry which is preliminary data.</text>
</comment>
<dbReference type="InterPro" id="IPR032312">
    <property type="entry name" value="LacZ_4"/>
</dbReference>
<evidence type="ECO:0000256" key="1">
    <source>
        <dbReference type="ARBA" id="ARBA00001412"/>
    </source>
</evidence>
<dbReference type="InterPro" id="IPR017853">
    <property type="entry name" value="GH"/>
</dbReference>